<evidence type="ECO:0000256" key="2">
    <source>
        <dbReference type="ARBA" id="ARBA00022448"/>
    </source>
</evidence>
<dbReference type="PANTHER" id="PTHR33376">
    <property type="match status" value="1"/>
</dbReference>
<dbReference type="Proteomes" id="UP000640333">
    <property type="component" value="Unassembled WGS sequence"/>
</dbReference>
<evidence type="ECO:0000313" key="5">
    <source>
        <dbReference type="EMBL" id="MBE9399516.1"/>
    </source>
</evidence>
<dbReference type="Gene3D" id="3.40.190.170">
    <property type="entry name" value="Bacterial extracellular solute-binding protein, family 7"/>
    <property type="match status" value="1"/>
</dbReference>
<keyword evidence="2" id="KW-0813">Transport</keyword>
<dbReference type="RefSeq" id="WP_193955212.1">
    <property type="nucleotide sequence ID" value="NZ_JADEYS010000029.1"/>
</dbReference>
<dbReference type="NCBIfam" id="NF037995">
    <property type="entry name" value="TRAP_S1"/>
    <property type="match status" value="1"/>
</dbReference>
<dbReference type="GO" id="GO:0055085">
    <property type="term" value="P:transmembrane transport"/>
    <property type="evidence" value="ECO:0007669"/>
    <property type="project" value="InterPro"/>
</dbReference>
<dbReference type="Pfam" id="PF03480">
    <property type="entry name" value="DctP"/>
    <property type="match status" value="1"/>
</dbReference>
<dbReference type="InterPro" id="IPR038404">
    <property type="entry name" value="TRAP_DctP_sf"/>
</dbReference>
<evidence type="ECO:0000256" key="1">
    <source>
        <dbReference type="ARBA" id="ARBA00009023"/>
    </source>
</evidence>
<keyword evidence="6" id="KW-1185">Reference proteome</keyword>
<gene>
    <name evidence="5" type="primary">dctP</name>
    <name evidence="5" type="ORF">IOQ59_19820</name>
</gene>
<dbReference type="AlphaFoldDB" id="A0A8J7FHP7"/>
<dbReference type="EMBL" id="JADEYS010000029">
    <property type="protein sequence ID" value="MBE9399516.1"/>
    <property type="molecule type" value="Genomic_DNA"/>
</dbReference>
<dbReference type="PANTHER" id="PTHR33376:SF7">
    <property type="entry name" value="C4-DICARBOXYLATE-BINDING PROTEIN DCTB"/>
    <property type="match status" value="1"/>
</dbReference>
<comment type="caution">
    <text evidence="5">The sequence shown here is derived from an EMBL/GenBank/DDBJ whole genome shotgun (WGS) entry which is preliminary data.</text>
</comment>
<protein>
    <submittedName>
        <fullName evidence="5">TRAP transporter substrate-binding protein DctP</fullName>
    </submittedName>
</protein>
<evidence type="ECO:0000313" key="6">
    <source>
        <dbReference type="Proteomes" id="UP000640333"/>
    </source>
</evidence>
<dbReference type="InterPro" id="IPR018389">
    <property type="entry name" value="DctP_fam"/>
</dbReference>
<organism evidence="5 6">
    <name type="scientific">Pontibacterium sinense</name>
    <dbReference type="NCBI Taxonomy" id="2781979"/>
    <lineage>
        <taxon>Bacteria</taxon>
        <taxon>Pseudomonadati</taxon>
        <taxon>Pseudomonadota</taxon>
        <taxon>Gammaproteobacteria</taxon>
        <taxon>Oceanospirillales</taxon>
        <taxon>Oceanospirillaceae</taxon>
        <taxon>Pontibacterium</taxon>
    </lineage>
</organism>
<evidence type="ECO:0000256" key="3">
    <source>
        <dbReference type="ARBA" id="ARBA00022729"/>
    </source>
</evidence>
<proteinExistence type="inferred from homology"/>
<feature type="chain" id="PRO_5035247133" evidence="4">
    <location>
        <begin position="31"/>
        <end position="339"/>
    </location>
</feature>
<keyword evidence="3 4" id="KW-0732">Signal</keyword>
<reference evidence="5" key="1">
    <citation type="submission" date="2020-10" db="EMBL/GenBank/DDBJ databases">
        <title>Bacterium isolated from coastal waters sediment.</title>
        <authorList>
            <person name="Chen R.-J."/>
            <person name="Lu D.-C."/>
            <person name="Zhu K.-L."/>
            <person name="Du Z.-J."/>
        </authorList>
    </citation>
    <scope>NUCLEOTIDE SEQUENCE</scope>
    <source>
        <strain evidence="5">N1Y112</strain>
    </source>
</reference>
<accession>A0A8J7FHP7</accession>
<comment type="similarity">
    <text evidence="1">Belongs to the bacterial solute-binding protein 7 family.</text>
</comment>
<evidence type="ECO:0000256" key="4">
    <source>
        <dbReference type="SAM" id="SignalP"/>
    </source>
</evidence>
<name>A0A8J7FHP7_9GAMM</name>
<sequence>MTIKSTIKSTLSACVITAALTLPTMQSAQAGDEFMLAHAYPTDHIFHLASETFTDQLAKQGSTMSVDYHPGGDLGDWASIFEQSMEGVVPMSMSFGASEYDPRLDLSWLGYVVDNWDDARKVYGPNGKMTDVYNEIMDDLDLVVLGTIPTGFGSVAIRKGVDRIPTNFPVDAQGIKMRVPPVPIGIERFKNWGFTAVPMPFSELYTALQLGTVDGRSFGPSVEIWQMRDVLSAYILTRDYFEHAFWVVNKSWLEDLPADERAKVLAAADVTLNKIWDEAQAIDEGFLNKVRGAGIKVVELNPEQMNNAKQALYANEWPFMEGIVGPEIMTMMRDIAGIK</sequence>
<feature type="signal peptide" evidence="4">
    <location>
        <begin position="1"/>
        <end position="30"/>
    </location>
</feature>